<keyword evidence="1" id="KW-0732">Signal</keyword>
<sequence length="238" mass="26742">MKRLVYLFSAFFLFYASSFGFGPHEGLDCLGCHDPHYAKAKKIFKVKNDKYINPRTGEKVKDINALCLGCHNLTEFGGAGIRPIYLHMTHPVGIKPNPKIAKVPEKLLRNGVLQCVSCHDPHPSNPNWKYLRVSTNKGSQVGVFCMTCHPAKVDTNYYGVKQIKIFTSMNEQAGKGEFSLDDPNLIIYNPTPEYIKPLGDFPNSLAPAYTTVPNQPWIYSPNPENLPEELKSLIKTKK</sequence>
<protein>
    <recommendedName>
        <fullName evidence="2">Doubled CXXCH motif domain-containing protein</fullName>
    </recommendedName>
</protein>
<dbReference type="InterPro" id="IPR036280">
    <property type="entry name" value="Multihaem_cyt_sf"/>
</dbReference>
<name>A0ABS1GF31_9AQUI</name>
<dbReference type="Proteomes" id="UP000772812">
    <property type="component" value="Unassembled WGS sequence"/>
</dbReference>
<dbReference type="Pfam" id="PF09699">
    <property type="entry name" value="Paired_CXXCH_1"/>
    <property type="match status" value="2"/>
</dbReference>
<dbReference type="InterPro" id="IPR010177">
    <property type="entry name" value="Paired_CXXCH_1"/>
</dbReference>
<comment type="caution">
    <text evidence="3">The sequence shown here is derived from an EMBL/GenBank/DDBJ whole genome shotgun (WGS) entry which is preliminary data.</text>
</comment>
<accession>A0ABS1GF31</accession>
<feature type="signal peptide" evidence="1">
    <location>
        <begin position="1"/>
        <end position="20"/>
    </location>
</feature>
<evidence type="ECO:0000256" key="1">
    <source>
        <dbReference type="SAM" id="SignalP"/>
    </source>
</evidence>
<dbReference type="RefSeq" id="WP_200672891.1">
    <property type="nucleotide sequence ID" value="NZ_JAACYA010000001.1"/>
</dbReference>
<dbReference type="EMBL" id="JAACYA010000001">
    <property type="protein sequence ID" value="MBK3331466.1"/>
    <property type="molecule type" value="Genomic_DNA"/>
</dbReference>
<feature type="domain" description="Doubled CXXCH motif" evidence="2">
    <location>
        <begin position="26"/>
        <end position="72"/>
    </location>
</feature>
<dbReference type="SUPFAM" id="SSF48695">
    <property type="entry name" value="Multiheme cytochromes"/>
    <property type="match status" value="1"/>
</dbReference>
<proteinExistence type="predicted"/>
<organism evidence="3 4">
    <name type="scientific">Persephonella atlantica</name>
    <dbReference type="NCBI Taxonomy" id="2699429"/>
    <lineage>
        <taxon>Bacteria</taxon>
        <taxon>Pseudomonadati</taxon>
        <taxon>Aquificota</taxon>
        <taxon>Aquificia</taxon>
        <taxon>Aquificales</taxon>
        <taxon>Hydrogenothermaceae</taxon>
        <taxon>Persephonella</taxon>
    </lineage>
</organism>
<reference evidence="3 4" key="1">
    <citation type="journal article" date="2021" name="Syst. Appl. Microbiol.">
        <title>Persephonella atlantica sp. nov.: How to adapt to physico-chemical gradients in high temperature hydrothermal habitats.</title>
        <authorList>
            <person name="Francois D.X."/>
            <person name="Godfroy A."/>
            <person name="Mathien C."/>
            <person name="Aube J."/>
            <person name="Cathalot C."/>
            <person name="Lesongeur F."/>
            <person name="L'Haridon S."/>
            <person name="Philippon X."/>
            <person name="Roussel E.G."/>
        </authorList>
    </citation>
    <scope>NUCLEOTIDE SEQUENCE [LARGE SCALE GENOMIC DNA]</scope>
    <source>
        <strain evidence="3 4">MO1340</strain>
    </source>
</reference>
<gene>
    <name evidence="3" type="ORF">GWK41_00125</name>
</gene>
<evidence type="ECO:0000313" key="3">
    <source>
        <dbReference type="EMBL" id="MBK3331466.1"/>
    </source>
</evidence>
<feature type="domain" description="Doubled CXXCH motif" evidence="2">
    <location>
        <begin position="114"/>
        <end position="152"/>
    </location>
</feature>
<feature type="chain" id="PRO_5046111695" description="Doubled CXXCH motif domain-containing protein" evidence="1">
    <location>
        <begin position="21"/>
        <end position="238"/>
    </location>
</feature>
<keyword evidence="4" id="KW-1185">Reference proteome</keyword>
<evidence type="ECO:0000259" key="2">
    <source>
        <dbReference type="Pfam" id="PF09699"/>
    </source>
</evidence>
<dbReference type="Gene3D" id="1.10.1130.10">
    <property type="entry name" value="Flavocytochrome C3, Chain A"/>
    <property type="match status" value="1"/>
</dbReference>
<evidence type="ECO:0000313" key="4">
    <source>
        <dbReference type="Proteomes" id="UP000772812"/>
    </source>
</evidence>